<evidence type="ECO:0000259" key="1">
    <source>
        <dbReference type="PROSITE" id="PS51886"/>
    </source>
</evidence>
<proteinExistence type="predicted"/>
<evidence type="ECO:0000313" key="2">
    <source>
        <dbReference type="EMBL" id="CAG8678273.1"/>
    </source>
</evidence>
<feature type="non-terminal residue" evidence="2">
    <location>
        <position position="193"/>
    </location>
</feature>
<feature type="domain" description="TLDc" evidence="1">
    <location>
        <begin position="68"/>
        <end position="193"/>
    </location>
</feature>
<organism evidence="2 3">
    <name type="scientific">Racocetra fulgida</name>
    <dbReference type="NCBI Taxonomy" id="60492"/>
    <lineage>
        <taxon>Eukaryota</taxon>
        <taxon>Fungi</taxon>
        <taxon>Fungi incertae sedis</taxon>
        <taxon>Mucoromycota</taxon>
        <taxon>Glomeromycotina</taxon>
        <taxon>Glomeromycetes</taxon>
        <taxon>Diversisporales</taxon>
        <taxon>Gigasporaceae</taxon>
        <taxon>Racocetra</taxon>
    </lineage>
</organism>
<dbReference type="Pfam" id="PF07534">
    <property type="entry name" value="TLD"/>
    <property type="match status" value="1"/>
</dbReference>
<dbReference type="Proteomes" id="UP000789396">
    <property type="component" value="Unassembled WGS sequence"/>
</dbReference>
<dbReference type="EMBL" id="CAJVPZ010017093">
    <property type="protein sequence ID" value="CAG8678273.1"/>
    <property type="molecule type" value="Genomic_DNA"/>
</dbReference>
<dbReference type="PROSITE" id="PS51886">
    <property type="entry name" value="TLDC"/>
    <property type="match status" value="1"/>
</dbReference>
<keyword evidence="3" id="KW-1185">Reference proteome</keyword>
<protein>
    <submittedName>
        <fullName evidence="2">13944_t:CDS:1</fullName>
    </submittedName>
</protein>
<dbReference type="InterPro" id="IPR006571">
    <property type="entry name" value="TLDc_dom"/>
</dbReference>
<evidence type="ECO:0000313" key="3">
    <source>
        <dbReference type="Proteomes" id="UP000789396"/>
    </source>
</evidence>
<comment type="caution">
    <text evidence="2">The sequence shown here is derived from an EMBL/GenBank/DDBJ whole genome shotgun (WGS) entry which is preliminary data.</text>
</comment>
<feature type="non-terminal residue" evidence="2">
    <location>
        <position position="1"/>
    </location>
</feature>
<dbReference type="AlphaFoldDB" id="A0A9N9HE84"/>
<dbReference type="OrthoDB" id="2324840at2759"/>
<accession>A0A9N9HE84</accession>
<name>A0A9N9HE84_9GLOM</name>
<gene>
    <name evidence="2" type="ORF">RFULGI_LOCUS9507</name>
</gene>
<reference evidence="2" key="1">
    <citation type="submission" date="2021-06" db="EMBL/GenBank/DDBJ databases">
        <authorList>
            <person name="Kallberg Y."/>
            <person name="Tangrot J."/>
            <person name="Rosling A."/>
        </authorList>
    </citation>
    <scope>NUCLEOTIDE SEQUENCE</scope>
    <source>
        <strain evidence="2">IN212</strain>
    </source>
</reference>
<sequence length="193" mass="22591">TNGFPDKKYLIKCIRFNQITTDEINDIIRKFKRKKINTDILNEMKNHFEASKNNYYDFRDGNFCFRSEILDLDTAKNLVNWISGKEYHKCWYKFELLFNMKYDVLKSKTFHKNCDGKGPTIVIIKLTDGDLIGGYNPLDWKGENVWKKTSDSFEKKAIGCSTSNSPRFGNTDLYIQSNSNYCTVEDSTYESLN</sequence>